<evidence type="ECO:0000313" key="3">
    <source>
        <dbReference type="Ensembl" id="ENSCLMP00005024638.1"/>
    </source>
</evidence>
<dbReference type="SUPFAM" id="SSF56436">
    <property type="entry name" value="C-type lectin-like"/>
    <property type="match status" value="1"/>
</dbReference>
<dbReference type="GeneTree" id="ENSGT00940000176837"/>
<name>A0A8C2ZAV9_CYCLU</name>
<dbReference type="CDD" id="cd00037">
    <property type="entry name" value="CLECT"/>
    <property type="match status" value="1"/>
</dbReference>
<dbReference type="Pfam" id="PF00059">
    <property type="entry name" value="Lectin_C"/>
    <property type="match status" value="1"/>
</dbReference>
<dbReference type="InterPro" id="IPR001304">
    <property type="entry name" value="C-type_lectin-like"/>
</dbReference>
<dbReference type="PANTHER" id="PTHR45784">
    <property type="entry name" value="C-TYPE LECTIN DOMAIN FAMILY 20 MEMBER A-RELATED"/>
    <property type="match status" value="1"/>
</dbReference>
<evidence type="ECO:0000313" key="4">
    <source>
        <dbReference type="Proteomes" id="UP000694565"/>
    </source>
</evidence>
<keyword evidence="1" id="KW-0732">Signal</keyword>
<organism evidence="3 4">
    <name type="scientific">Cyclopterus lumpus</name>
    <name type="common">Lumpsucker</name>
    <dbReference type="NCBI Taxonomy" id="8103"/>
    <lineage>
        <taxon>Eukaryota</taxon>
        <taxon>Metazoa</taxon>
        <taxon>Chordata</taxon>
        <taxon>Craniata</taxon>
        <taxon>Vertebrata</taxon>
        <taxon>Euteleostomi</taxon>
        <taxon>Actinopterygii</taxon>
        <taxon>Neopterygii</taxon>
        <taxon>Teleostei</taxon>
        <taxon>Neoteleostei</taxon>
        <taxon>Acanthomorphata</taxon>
        <taxon>Eupercaria</taxon>
        <taxon>Perciformes</taxon>
        <taxon>Cottioidei</taxon>
        <taxon>Cottales</taxon>
        <taxon>Cyclopteridae</taxon>
        <taxon>Cyclopterus</taxon>
    </lineage>
</organism>
<dbReference type="PROSITE" id="PS50041">
    <property type="entry name" value="C_TYPE_LECTIN_2"/>
    <property type="match status" value="1"/>
</dbReference>
<proteinExistence type="predicted"/>
<dbReference type="Proteomes" id="UP000694565">
    <property type="component" value="Unplaced"/>
</dbReference>
<feature type="domain" description="C-type lectin" evidence="2">
    <location>
        <begin position="40"/>
        <end position="149"/>
    </location>
</feature>
<evidence type="ECO:0000256" key="1">
    <source>
        <dbReference type="SAM" id="SignalP"/>
    </source>
</evidence>
<dbReference type="SMART" id="SM00034">
    <property type="entry name" value="CLECT"/>
    <property type="match status" value="1"/>
</dbReference>
<sequence>KSVFLCVSLTILVLNKQKVKAMNLPWHDIHVSYKKSTFFCYSAVVVRERKTWQEALEHCREHHHNLASVASDTEMLLIQKELKEDGTSARVWMGLRFLAGGWMWVDGQPLAYEAWETQSGAKAVKRDVTADVKVKEWEAHDCVERLHFILFSGLPSPPPPFQSAGRVNLHMLK</sequence>
<reference evidence="3" key="1">
    <citation type="submission" date="2025-08" db="UniProtKB">
        <authorList>
            <consortium name="Ensembl"/>
        </authorList>
    </citation>
    <scope>IDENTIFICATION</scope>
</reference>
<keyword evidence="4" id="KW-1185">Reference proteome</keyword>
<dbReference type="AlphaFoldDB" id="A0A8C2ZAV9"/>
<accession>A0A8C2ZAV9</accession>
<dbReference type="Ensembl" id="ENSCLMT00005025758.1">
    <property type="protein sequence ID" value="ENSCLMP00005024638.1"/>
    <property type="gene ID" value="ENSCLMG00005012131.1"/>
</dbReference>
<protein>
    <recommendedName>
        <fullName evidence="2">C-type lectin domain-containing protein</fullName>
    </recommendedName>
</protein>
<dbReference type="PANTHER" id="PTHR45784:SF8">
    <property type="entry name" value="C-TYPE MANNOSE RECEPTOR 2-RELATED"/>
    <property type="match status" value="1"/>
</dbReference>
<reference evidence="3" key="2">
    <citation type="submission" date="2025-09" db="UniProtKB">
        <authorList>
            <consortium name="Ensembl"/>
        </authorList>
    </citation>
    <scope>IDENTIFICATION</scope>
</reference>
<dbReference type="InterPro" id="IPR016187">
    <property type="entry name" value="CTDL_fold"/>
</dbReference>
<evidence type="ECO:0000259" key="2">
    <source>
        <dbReference type="PROSITE" id="PS50041"/>
    </source>
</evidence>
<feature type="chain" id="PRO_5034269110" description="C-type lectin domain-containing protein" evidence="1">
    <location>
        <begin position="22"/>
        <end position="173"/>
    </location>
</feature>
<feature type="signal peptide" evidence="1">
    <location>
        <begin position="1"/>
        <end position="21"/>
    </location>
</feature>
<dbReference type="InterPro" id="IPR016186">
    <property type="entry name" value="C-type_lectin-like/link_sf"/>
</dbReference>
<dbReference type="Gene3D" id="3.10.100.10">
    <property type="entry name" value="Mannose-Binding Protein A, subunit A"/>
    <property type="match status" value="1"/>
</dbReference>